<evidence type="ECO:0000313" key="1">
    <source>
        <dbReference type="EMBL" id="CZT53499.1"/>
    </source>
</evidence>
<organism evidence="1 2">
    <name type="scientific">Rhynchosporium secalis</name>
    <name type="common">Barley scald fungus</name>
    <dbReference type="NCBI Taxonomy" id="38038"/>
    <lineage>
        <taxon>Eukaryota</taxon>
        <taxon>Fungi</taxon>
        <taxon>Dikarya</taxon>
        <taxon>Ascomycota</taxon>
        <taxon>Pezizomycotina</taxon>
        <taxon>Leotiomycetes</taxon>
        <taxon>Helotiales</taxon>
        <taxon>Ploettnerulaceae</taxon>
        <taxon>Rhynchosporium</taxon>
    </lineage>
</organism>
<proteinExistence type="predicted"/>
<reference evidence="2" key="1">
    <citation type="submission" date="2016-03" db="EMBL/GenBank/DDBJ databases">
        <authorList>
            <person name="Guldener U."/>
        </authorList>
    </citation>
    <scope>NUCLEOTIDE SEQUENCE [LARGE SCALE GENOMIC DNA]</scope>
</reference>
<accession>A0A1E1MWR2</accession>
<keyword evidence="2" id="KW-1185">Reference proteome</keyword>
<sequence>MPSRALIVSTKPPQISHVAYSVWTRSANAAENEAHADLVKVLKAWKALKPLQSSGLLSAPLASEITTSVVASFSAGGVPPALVLGPRRVS</sequence>
<evidence type="ECO:0000313" key="2">
    <source>
        <dbReference type="Proteomes" id="UP000177625"/>
    </source>
</evidence>
<dbReference type="AlphaFoldDB" id="A0A1E1MWR2"/>
<protein>
    <submittedName>
        <fullName evidence="1">Uncharacterized protein</fullName>
    </submittedName>
</protein>
<name>A0A1E1MWR2_RHYSE</name>
<gene>
    <name evidence="1" type="ORF">RSE6_15102</name>
</gene>
<dbReference type="Proteomes" id="UP000177625">
    <property type="component" value="Unassembled WGS sequence"/>
</dbReference>
<dbReference type="EMBL" id="FJVC01000845">
    <property type="protein sequence ID" value="CZT53499.1"/>
    <property type="molecule type" value="Genomic_DNA"/>
</dbReference>